<reference evidence="2 3" key="1">
    <citation type="submission" date="2014-12" db="EMBL/GenBank/DDBJ databases">
        <title>Complete genome sequence of Herbaspirillum rubrisubalbicans Os38.</title>
        <authorList>
            <person name="Chen M."/>
            <person name="An Q."/>
        </authorList>
    </citation>
    <scope>NUCLEOTIDE SEQUENCE [LARGE SCALE GENOMIC DNA]</scope>
    <source>
        <strain evidence="2 3">Os38</strain>
    </source>
</reference>
<name>A0ABX9C2M3_9BURK</name>
<evidence type="ECO:0000313" key="2">
    <source>
        <dbReference type="EMBL" id="RAM64724.1"/>
    </source>
</evidence>
<evidence type="ECO:0000313" key="3">
    <source>
        <dbReference type="Proteomes" id="UP000248631"/>
    </source>
</evidence>
<accession>A0ABX9C2M3</accession>
<comment type="caution">
    <text evidence="2">The sequence shown here is derived from an EMBL/GenBank/DDBJ whole genome shotgun (WGS) entry which is preliminary data.</text>
</comment>
<evidence type="ECO:0000256" key="1">
    <source>
        <dbReference type="SAM" id="Phobius"/>
    </source>
</evidence>
<proteinExistence type="predicted"/>
<keyword evidence="1" id="KW-0812">Transmembrane</keyword>
<dbReference type="EMBL" id="JUGD01000012">
    <property type="protein sequence ID" value="RAM64724.1"/>
    <property type="molecule type" value="Genomic_DNA"/>
</dbReference>
<protein>
    <submittedName>
        <fullName evidence="2">Uncharacterized protein</fullName>
    </submittedName>
</protein>
<organism evidence="2 3">
    <name type="scientific">Herbaspirillum rubrisubalbicans</name>
    <dbReference type="NCBI Taxonomy" id="80842"/>
    <lineage>
        <taxon>Bacteria</taxon>
        <taxon>Pseudomonadati</taxon>
        <taxon>Pseudomonadota</taxon>
        <taxon>Betaproteobacteria</taxon>
        <taxon>Burkholderiales</taxon>
        <taxon>Oxalobacteraceae</taxon>
        <taxon>Herbaspirillum</taxon>
    </lineage>
</organism>
<gene>
    <name evidence="2" type="ORF">RB24_11060</name>
</gene>
<keyword evidence="3" id="KW-1185">Reference proteome</keyword>
<keyword evidence="1" id="KW-1133">Transmembrane helix</keyword>
<keyword evidence="1" id="KW-0472">Membrane</keyword>
<feature type="transmembrane region" description="Helical" evidence="1">
    <location>
        <begin position="153"/>
        <end position="178"/>
    </location>
</feature>
<sequence length="204" mass="24066">MVGLDDRRYKRGMFGISLDENWVRTKKNFRKTGINMLEGCKATLILSIESNQVGTIGPMRDAPIRTTRSLETHNRSMVLERINEVRGVRSKHYLPVRVTRKLIQMPLRRPCSNRMQRVLWLIYKKKITWECRIVVTYRNRPTCIMSTQFCLQLLNFTVLSGNILTFLLFFGFTVFNAFQQRIAIFSSQFTIPAEFVMYLHHRPK</sequence>
<dbReference type="Proteomes" id="UP000248631">
    <property type="component" value="Unassembled WGS sequence"/>
</dbReference>